<sequence length="123" mass="14100">MRKEGRRVSTTLIKLKAESFCIPLEITNFKGSNSGGIDLCIENNRCLRFKYIQHSQVGNMDKVPMSFDLPSNFTVETKGKENVNIVITEAEKCKFTVNLADTADSPNFCLCNEWEYIKERRLK</sequence>
<comment type="caution">
    <text evidence="1">The sequence shown here is derived from an EMBL/GenBank/DDBJ whole genome shotgun (WGS) entry which is preliminary data.</text>
</comment>
<reference evidence="1 2" key="1">
    <citation type="journal article" date="2018" name="MBio">
        <title>Comparative Genomics Reveals the Core Gene Toolbox for the Fungus-Insect Symbiosis.</title>
        <authorList>
            <person name="Wang Y."/>
            <person name="Stata M."/>
            <person name="Wang W."/>
            <person name="Stajich J.E."/>
            <person name="White M.M."/>
            <person name="Moncalvo J.M."/>
        </authorList>
    </citation>
    <scope>NUCLEOTIDE SEQUENCE [LARGE SCALE GENOMIC DNA]</scope>
    <source>
        <strain evidence="1 2">AUS-126-30</strain>
    </source>
</reference>
<evidence type="ECO:0000313" key="1">
    <source>
        <dbReference type="EMBL" id="PVZ98004.1"/>
    </source>
</evidence>
<dbReference type="EMBL" id="MBFU01000598">
    <property type="protein sequence ID" value="PVZ98004.1"/>
    <property type="molecule type" value="Genomic_DNA"/>
</dbReference>
<organism evidence="1 2">
    <name type="scientific">Smittium angustum</name>
    <dbReference type="NCBI Taxonomy" id="133377"/>
    <lineage>
        <taxon>Eukaryota</taxon>
        <taxon>Fungi</taxon>
        <taxon>Fungi incertae sedis</taxon>
        <taxon>Zoopagomycota</taxon>
        <taxon>Kickxellomycotina</taxon>
        <taxon>Harpellomycetes</taxon>
        <taxon>Harpellales</taxon>
        <taxon>Legeriomycetaceae</taxon>
        <taxon>Smittium</taxon>
    </lineage>
</organism>
<dbReference type="AlphaFoldDB" id="A0A2U1IYW1"/>
<name>A0A2U1IYW1_SMIAN</name>
<dbReference type="Proteomes" id="UP000245591">
    <property type="component" value="Unassembled WGS sequence"/>
</dbReference>
<evidence type="ECO:0000313" key="2">
    <source>
        <dbReference type="Proteomes" id="UP000245591"/>
    </source>
</evidence>
<keyword evidence="2" id="KW-1185">Reference proteome</keyword>
<proteinExistence type="predicted"/>
<protein>
    <submittedName>
        <fullName evidence="1">Uncharacterized protein</fullName>
    </submittedName>
</protein>
<accession>A0A2U1IYW1</accession>
<gene>
    <name evidence="1" type="ORF">BB558_006003</name>
</gene>